<dbReference type="InterPro" id="IPR000209">
    <property type="entry name" value="Peptidase_S8/S53_dom"/>
</dbReference>
<evidence type="ECO:0000256" key="4">
    <source>
        <dbReference type="ARBA" id="ARBA00022825"/>
    </source>
</evidence>
<dbReference type="GO" id="GO:0006508">
    <property type="term" value="P:proteolysis"/>
    <property type="evidence" value="ECO:0007669"/>
    <property type="project" value="UniProtKB-KW"/>
</dbReference>
<dbReference type="GO" id="GO:0004252">
    <property type="term" value="F:serine-type endopeptidase activity"/>
    <property type="evidence" value="ECO:0007669"/>
    <property type="project" value="UniProtKB-UniRule"/>
</dbReference>
<dbReference type="SUPFAM" id="SSF52743">
    <property type="entry name" value="Subtilisin-like"/>
    <property type="match status" value="1"/>
</dbReference>
<organism evidence="7 8">
    <name type="scientific">Chryseobacterium viscerum</name>
    <dbReference type="NCBI Taxonomy" id="1037377"/>
    <lineage>
        <taxon>Bacteria</taxon>
        <taxon>Pseudomonadati</taxon>
        <taxon>Bacteroidota</taxon>
        <taxon>Flavobacteriia</taxon>
        <taxon>Flavobacteriales</taxon>
        <taxon>Weeksellaceae</taxon>
        <taxon>Chryseobacterium group</taxon>
        <taxon>Chryseobacterium</taxon>
    </lineage>
</organism>
<keyword evidence="2 5" id="KW-0645">Protease</keyword>
<dbReference type="AlphaFoldDB" id="A0A316WZW9"/>
<dbReference type="PROSITE" id="PS00138">
    <property type="entry name" value="SUBTILASE_SER"/>
    <property type="match status" value="1"/>
</dbReference>
<feature type="domain" description="Peptidase S8/S53" evidence="6">
    <location>
        <begin position="228"/>
        <end position="463"/>
    </location>
</feature>
<dbReference type="InterPro" id="IPR050131">
    <property type="entry name" value="Peptidase_S8_subtilisin-like"/>
</dbReference>
<dbReference type="Proteomes" id="UP000236413">
    <property type="component" value="Unassembled WGS sequence"/>
</dbReference>
<dbReference type="PROSITE" id="PS51892">
    <property type="entry name" value="SUBTILASE"/>
    <property type="match status" value="1"/>
</dbReference>
<dbReference type="InterPro" id="IPR015500">
    <property type="entry name" value="Peptidase_S8_subtilisin-rel"/>
</dbReference>
<evidence type="ECO:0000259" key="6">
    <source>
        <dbReference type="Pfam" id="PF00082"/>
    </source>
</evidence>
<dbReference type="RefSeq" id="WP_103231290.1">
    <property type="nucleotide sequence ID" value="NZ_PPEG02000002.1"/>
</dbReference>
<dbReference type="PRINTS" id="PR00723">
    <property type="entry name" value="SUBTILISIN"/>
</dbReference>
<dbReference type="Gene3D" id="3.40.50.200">
    <property type="entry name" value="Peptidase S8/S53 domain"/>
    <property type="match status" value="1"/>
</dbReference>
<reference evidence="7 8" key="1">
    <citation type="submission" date="2018-04" db="EMBL/GenBank/DDBJ databases">
        <title>Chryseobacterium oncorhynchi 701B-08T from rainbow trout, and Chryseobacterium viscerum 687B-08T from diseased fish.</title>
        <authorList>
            <person name="Jeong J.-J."/>
            <person name="Lee Y.J."/>
            <person name="Pathiraja D."/>
            <person name="Park B."/>
            <person name="Choi I.-G."/>
            <person name="Kim K.D."/>
        </authorList>
    </citation>
    <scope>NUCLEOTIDE SEQUENCE [LARGE SCALE GENOMIC DNA]</scope>
    <source>
        <strain evidence="7 8">687B-08</strain>
    </source>
</reference>
<feature type="active site" description="Charge relay system" evidence="5">
    <location>
        <position position="432"/>
    </location>
</feature>
<comment type="similarity">
    <text evidence="1 5">Belongs to the peptidase S8 family.</text>
</comment>
<protein>
    <recommendedName>
        <fullName evidence="6">Peptidase S8/S53 domain-containing protein</fullName>
    </recommendedName>
</protein>
<dbReference type="PANTHER" id="PTHR43806">
    <property type="entry name" value="PEPTIDASE S8"/>
    <property type="match status" value="1"/>
</dbReference>
<dbReference type="InterPro" id="IPR023828">
    <property type="entry name" value="Peptidase_S8_Ser-AS"/>
</dbReference>
<gene>
    <name evidence="7" type="ORF">C1634_006185</name>
</gene>
<dbReference type="Pfam" id="PF00082">
    <property type="entry name" value="Peptidase_S8"/>
    <property type="match status" value="1"/>
</dbReference>
<evidence type="ECO:0000313" key="8">
    <source>
        <dbReference type="Proteomes" id="UP000236413"/>
    </source>
</evidence>
<name>A0A316WZW9_9FLAO</name>
<feature type="active site" description="Charge relay system" evidence="5">
    <location>
        <position position="264"/>
    </location>
</feature>
<evidence type="ECO:0000256" key="3">
    <source>
        <dbReference type="ARBA" id="ARBA00022801"/>
    </source>
</evidence>
<evidence type="ECO:0000256" key="1">
    <source>
        <dbReference type="ARBA" id="ARBA00011073"/>
    </source>
</evidence>
<evidence type="ECO:0000313" key="7">
    <source>
        <dbReference type="EMBL" id="PWN64180.1"/>
    </source>
</evidence>
<comment type="caution">
    <text evidence="7">The sequence shown here is derived from an EMBL/GenBank/DDBJ whole genome shotgun (WGS) entry which is preliminary data.</text>
</comment>
<proteinExistence type="inferred from homology"/>
<evidence type="ECO:0000256" key="5">
    <source>
        <dbReference type="PROSITE-ProRule" id="PRU01240"/>
    </source>
</evidence>
<dbReference type="PANTHER" id="PTHR43806:SF11">
    <property type="entry name" value="CEREVISIN-RELATED"/>
    <property type="match status" value="1"/>
</dbReference>
<accession>A0A316WZW9</accession>
<dbReference type="EMBL" id="PPEG02000002">
    <property type="protein sequence ID" value="PWN64180.1"/>
    <property type="molecule type" value="Genomic_DNA"/>
</dbReference>
<dbReference type="InterPro" id="IPR036852">
    <property type="entry name" value="Peptidase_S8/S53_dom_sf"/>
</dbReference>
<keyword evidence="3 5" id="KW-0378">Hydrolase</keyword>
<sequence>MKPIHQLLNPVFPRYFYYQGSRVYLNTVQNKILIAFKEPTSLENKKGIVERINKSFGEDVWSFDEENRIEDQFLILDLRSSANAKLIEGVQMQFDQPEIEYVSAVFTTENSPQVLMALTNQLFVGVKPGYSTQDLDALLKEFGVISKKEEFGDHIFLLTVEDNDKFDSLDIANKISESERIEYAEPSFFRSMPVLGYTPNDPFYSSEWHIPRIGADNVWCWGNAGSFVRIGIMDEGINTSHPDLSTFFMGSYDPTGLPLGYDTHGTLCAGAALEAGDNSIGGCGVAYMAHLYQIRIGYNPTTDPNNKDFYSTDAWAVGGLNYAYSNNIDVVSCSFSMGSPSTTFDIRLAFLADSGRAGYGALVVASTGNDGLQGIGYPASHSKVIGVGSSGYWDEKSTFSNYGYNMSLIAPGESIVSTTYTGGYTTTFRGTSAATPIAAGAIALIIHDNIFLSRTQVTEELLINCCEKVGPYDYYMSVYGMRSYETGYGRLKIDKYYANKYKIDGPNYFCGSQQQYSLPILPFINPPLWSSSNPNLPINSSGLLTNPHHVNERTLVTATLVGGICDIEITKNVAVGTCAEEYYAIGDGPKRITLGNDPSEVVYVRNNSAIYWPDFPYTGVVFGYAPRIGQTTLNRPENSSLIANTPYSWMWDFDMEVLEVISYPPTWTIAYPFPTIKTGVTAITTGDASGTLVVKLAPPCGSDPVILTFNIVGID</sequence>
<feature type="active site" description="Charge relay system" evidence="5">
    <location>
        <position position="234"/>
    </location>
</feature>
<evidence type="ECO:0000256" key="2">
    <source>
        <dbReference type="ARBA" id="ARBA00022670"/>
    </source>
</evidence>
<keyword evidence="4 5" id="KW-0720">Serine protease</keyword>